<dbReference type="AlphaFoldDB" id="A0A6N2BGQ4"/>
<sequence length="116" mass="13315">MLVTVRRWQRSAAAKGRWGSLTKCGVTKILTVHRAYDDPRRTVVSVMVCRFQRSTTAEGRMGSLSVGLRSPRWSVESMTVRPADRLVCDDRSYLPLRVIKRAEVWDDEVHDDPSWP</sequence>
<evidence type="ECO:0000313" key="1">
    <source>
        <dbReference type="EMBL" id="TMW92229.1"/>
    </source>
</evidence>
<accession>A0A6N2BGQ4</accession>
<dbReference type="EMBL" id="RXGB01003413">
    <property type="protein sequence ID" value="TMW92229.1"/>
    <property type="molecule type" value="Genomic_DNA"/>
</dbReference>
<protein>
    <submittedName>
        <fullName evidence="1">Uncharacterized protein</fullName>
    </submittedName>
</protein>
<proteinExistence type="predicted"/>
<reference evidence="1" key="1">
    <citation type="submission" date="2019-05" db="EMBL/GenBank/DDBJ databases">
        <title>The de novo reference genome and transcriptome assemblies of the wild tomato species Solanum chilense.</title>
        <authorList>
            <person name="Stam R."/>
            <person name="Nosenko T."/>
            <person name="Hoerger A.C."/>
            <person name="Stephan W."/>
            <person name="Seidel M.A."/>
            <person name="Kuhn J.M.M."/>
            <person name="Haberer G."/>
            <person name="Tellier A."/>
        </authorList>
    </citation>
    <scope>NUCLEOTIDE SEQUENCE</scope>
    <source>
        <tissue evidence="1">Mature leaves</tissue>
    </source>
</reference>
<comment type="caution">
    <text evidence="1">The sequence shown here is derived from an EMBL/GenBank/DDBJ whole genome shotgun (WGS) entry which is preliminary data.</text>
</comment>
<gene>
    <name evidence="1" type="ORF">EJD97_013323</name>
</gene>
<name>A0A6N2BGQ4_SOLCI</name>
<organism evidence="1">
    <name type="scientific">Solanum chilense</name>
    <name type="common">Tomato</name>
    <name type="synonym">Lycopersicon chilense</name>
    <dbReference type="NCBI Taxonomy" id="4083"/>
    <lineage>
        <taxon>Eukaryota</taxon>
        <taxon>Viridiplantae</taxon>
        <taxon>Streptophyta</taxon>
        <taxon>Embryophyta</taxon>
        <taxon>Tracheophyta</taxon>
        <taxon>Spermatophyta</taxon>
        <taxon>Magnoliopsida</taxon>
        <taxon>eudicotyledons</taxon>
        <taxon>Gunneridae</taxon>
        <taxon>Pentapetalae</taxon>
        <taxon>asterids</taxon>
        <taxon>lamiids</taxon>
        <taxon>Solanales</taxon>
        <taxon>Solanaceae</taxon>
        <taxon>Solanoideae</taxon>
        <taxon>Solaneae</taxon>
        <taxon>Solanum</taxon>
        <taxon>Solanum subgen. Lycopersicon</taxon>
    </lineage>
</organism>